<accession>A0A0F3GRD8</accession>
<name>A0A0F3GRD8_9BACT</name>
<dbReference type="EMBL" id="LACI01001411">
    <property type="protein sequence ID" value="KJU84519.1"/>
    <property type="molecule type" value="Genomic_DNA"/>
</dbReference>
<evidence type="ECO:0000313" key="1">
    <source>
        <dbReference type="EMBL" id="KJU84519.1"/>
    </source>
</evidence>
<dbReference type="AlphaFoldDB" id="A0A0F3GRD8"/>
<reference evidence="1 2" key="1">
    <citation type="submission" date="2015-02" db="EMBL/GenBank/DDBJ databases">
        <title>Single-cell genomics of uncultivated deep-branching MTB reveals a conserved set of magnetosome genes.</title>
        <authorList>
            <person name="Kolinko S."/>
            <person name="Richter M."/>
            <person name="Glockner F.O."/>
            <person name="Brachmann A."/>
            <person name="Schuler D."/>
        </authorList>
    </citation>
    <scope>NUCLEOTIDE SEQUENCE [LARGE SCALE GENOMIC DNA]</scope>
    <source>
        <strain evidence="1">TM-1</strain>
    </source>
</reference>
<gene>
    <name evidence="1" type="ORF">MBAV_003287</name>
</gene>
<comment type="caution">
    <text evidence="1">The sequence shown here is derived from an EMBL/GenBank/DDBJ whole genome shotgun (WGS) entry which is preliminary data.</text>
</comment>
<dbReference type="Proteomes" id="UP000033423">
    <property type="component" value="Unassembled WGS sequence"/>
</dbReference>
<proteinExistence type="predicted"/>
<protein>
    <submittedName>
        <fullName evidence="1">Uncharacterized protein</fullName>
    </submittedName>
</protein>
<organism evidence="1 2">
    <name type="scientific">Candidatus Magnetobacterium bavaricum</name>
    <dbReference type="NCBI Taxonomy" id="29290"/>
    <lineage>
        <taxon>Bacteria</taxon>
        <taxon>Pseudomonadati</taxon>
        <taxon>Nitrospirota</taxon>
        <taxon>Thermodesulfovibrionia</taxon>
        <taxon>Thermodesulfovibrionales</taxon>
        <taxon>Candidatus Magnetobacteriaceae</taxon>
        <taxon>Candidatus Magnetobacterium</taxon>
    </lineage>
</organism>
<sequence length="84" mass="9738">MFILNYSHRCNIYTLGRGEAGWSATRSPLTPLYLAHSASFYCIPELLQVFELPVAVLTENSNISKNRGKIILFLLFNQHQWYFI</sequence>
<evidence type="ECO:0000313" key="2">
    <source>
        <dbReference type="Proteomes" id="UP000033423"/>
    </source>
</evidence>
<keyword evidence="2" id="KW-1185">Reference proteome</keyword>